<dbReference type="InterPro" id="IPR008969">
    <property type="entry name" value="CarboxyPept-like_regulatory"/>
</dbReference>
<dbReference type="GO" id="GO:0009279">
    <property type="term" value="C:cell outer membrane"/>
    <property type="evidence" value="ECO:0007669"/>
    <property type="project" value="UniProtKB-SubCell"/>
</dbReference>
<dbReference type="PRINTS" id="PR01021">
    <property type="entry name" value="OMPADOMAIN"/>
</dbReference>
<keyword evidence="5" id="KW-0732">Signal</keyword>
<feature type="signal peptide" evidence="5">
    <location>
        <begin position="1"/>
        <end position="21"/>
    </location>
</feature>
<dbReference type="Gene3D" id="2.60.40.10">
    <property type="entry name" value="Immunoglobulins"/>
    <property type="match status" value="1"/>
</dbReference>
<evidence type="ECO:0000313" key="8">
    <source>
        <dbReference type="Proteomes" id="UP000176050"/>
    </source>
</evidence>
<dbReference type="PANTHER" id="PTHR30329">
    <property type="entry name" value="STATOR ELEMENT OF FLAGELLAR MOTOR COMPLEX"/>
    <property type="match status" value="1"/>
</dbReference>
<evidence type="ECO:0000313" key="7">
    <source>
        <dbReference type="EMBL" id="AOW19907.1"/>
    </source>
</evidence>
<dbReference type="OrthoDB" id="9782229at2"/>
<reference evidence="7 8" key="1">
    <citation type="submission" date="2016-10" db="EMBL/GenBank/DDBJ databases">
        <title>Lutibacter sp. LPB0138, isolated from marine gastropod.</title>
        <authorList>
            <person name="Kim E."/>
            <person name="Yi H."/>
        </authorList>
    </citation>
    <scope>NUCLEOTIDE SEQUENCE [LARGE SCALE GENOMIC DNA]</scope>
    <source>
        <strain evidence="7 8">LPB0138</strain>
    </source>
</reference>
<dbReference type="RefSeq" id="WP_070236046.1">
    <property type="nucleotide sequence ID" value="NZ_CP017478.1"/>
</dbReference>
<dbReference type="PROSITE" id="PS51123">
    <property type="entry name" value="OMPA_2"/>
    <property type="match status" value="1"/>
</dbReference>
<feature type="chain" id="PRO_5009110775" description="OmpA-like domain-containing protein" evidence="5">
    <location>
        <begin position="22"/>
        <end position="426"/>
    </location>
</feature>
<evidence type="ECO:0000256" key="3">
    <source>
        <dbReference type="ARBA" id="ARBA00023237"/>
    </source>
</evidence>
<dbReference type="Pfam" id="PF00691">
    <property type="entry name" value="OmpA"/>
    <property type="match status" value="1"/>
</dbReference>
<evidence type="ECO:0000256" key="2">
    <source>
        <dbReference type="ARBA" id="ARBA00023136"/>
    </source>
</evidence>
<keyword evidence="3" id="KW-0998">Cell outer membrane</keyword>
<evidence type="ECO:0000259" key="6">
    <source>
        <dbReference type="PROSITE" id="PS51123"/>
    </source>
</evidence>
<organism evidence="7 8">
    <name type="scientific">Urechidicola croceus</name>
    <dbReference type="NCBI Taxonomy" id="1850246"/>
    <lineage>
        <taxon>Bacteria</taxon>
        <taxon>Pseudomonadati</taxon>
        <taxon>Bacteroidota</taxon>
        <taxon>Flavobacteriia</taxon>
        <taxon>Flavobacteriales</taxon>
        <taxon>Flavobacteriaceae</taxon>
        <taxon>Urechidicola</taxon>
    </lineage>
</organism>
<protein>
    <recommendedName>
        <fullName evidence="6">OmpA-like domain-containing protein</fullName>
    </recommendedName>
</protein>
<comment type="subcellular location">
    <subcellularLocation>
        <location evidence="1">Cell outer membrane</location>
    </subcellularLocation>
</comment>
<dbReference type="Proteomes" id="UP000176050">
    <property type="component" value="Chromosome"/>
</dbReference>
<keyword evidence="8" id="KW-1185">Reference proteome</keyword>
<dbReference type="InterPro" id="IPR050330">
    <property type="entry name" value="Bact_OuterMem_StrucFunc"/>
</dbReference>
<dbReference type="PANTHER" id="PTHR30329:SF21">
    <property type="entry name" value="LIPOPROTEIN YIAD-RELATED"/>
    <property type="match status" value="1"/>
</dbReference>
<gene>
    <name evidence="7" type="ORF">LPB138_04075</name>
</gene>
<dbReference type="SUPFAM" id="SSF49464">
    <property type="entry name" value="Carboxypeptidase regulatory domain-like"/>
    <property type="match status" value="2"/>
</dbReference>
<evidence type="ECO:0000256" key="5">
    <source>
        <dbReference type="SAM" id="SignalP"/>
    </source>
</evidence>
<dbReference type="InterPro" id="IPR006665">
    <property type="entry name" value="OmpA-like"/>
</dbReference>
<accession>A0A1D8P5T8</accession>
<evidence type="ECO:0000256" key="4">
    <source>
        <dbReference type="PROSITE-ProRule" id="PRU00473"/>
    </source>
</evidence>
<dbReference type="InterPro" id="IPR036737">
    <property type="entry name" value="OmpA-like_sf"/>
</dbReference>
<dbReference type="AlphaFoldDB" id="A0A1D8P5T8"/>
<dbReference type="Gene3D" id="2.60.40.1120">
    <property type="entry name" value="Carboxypeptidase-like, regulatory domain"/>
    <property type="match status" value="1"/>
</dbReference>
<sequence length="426" mass="47619">MKIARTLFVCLILIYSNVLVSQETTSSLNCSQVISVQVRAHYTNELLPNTVVQLFSNNNLIEEKTTDNLGVFTINAACGITYILKSKLEYFNETNKTFTTSNTNGVEVEFTLYLEQNGTPPPCEVLLSGLITDAFSNQPIPEVKIGLLKDNEQIDTTITDINGVYEFTIECSPDYKVSAQKIGYGKALFVVQELKSDEKIHEMITQLIPKQCNQTLNGQVLNSKTGKLIPNTKITLYNETNIVDEFHSSDGHFNFEIKCNSQYTIISSVEKYSDGTKNFSSDEIENTTKNISLKMNPLDEFTIVNNQQMIALKFLNFDLDESTISATIAKELSKVVAIMKKYPEMKIEIKTHTDSLGKDDYNLSLSDARAQSIISYITSSGIDSNRVSGRGYGETEPLINCSSDIIKCTSADHSKNRRTEILVINK</sequence>
<proteinExistence type="predicted"/>
<name>A0A1D8P5T8_9FLAO</name>
<dbReference type="CDD" id="cd07185">
    <property type="entry name" value="OmpA_C-like"/>
    <property type="match status" value="1"/>
</dbReference>
<dbReference type="STRING" id="1850246.LPB138_04075"/>
<feature type="domain" description="OmpA-like" evidence="6">
    <location>
        <begin position="304"/>
        <end position="426"/>
    </location>
</feature>
<dbReference type="SUPFAM" id="SSF103088">
    <property type="entry name" value="OmpA-like"/>
    <property type="match status" value="1"/>
</dbReference>
<evidence type="ECO:0000256" key="1">
    <source>
        <dbReference type="ARBA" id="ARBA00004442"/>
    </source>
</evidence>
<dbReference type="KEGG" id="lul:LPB138_04075"/>
<dbReference type="EMBL" id="CP017478">
    <property type="protein sequence ID" value="AOW19907.1"/>
    <property type="molecule type" value="Genomic_DNA"/>
</dbReference>
<dbReference type="InterPro" id="IPR013783">
    <property type="entry name" value="Ig-like_fold"/>
</dbReference>
<dbReference type="InterPro" id="IPR006664">
    <property type="entry name" value="OMP_bac"/>
</dbReference>
<dbReference type="Gene3D" id="3.30.1330.60">
    <property type="entry name" value="OmpA-like domain"/>
    <property type="match status" value="1"/>
</dbReference>
<keyword evidence="2 4" id="KW-0472">Membrane</keyword>